<evidence type="ECO:0000313" key="3">
    <source>
        <dbReference type="Proteomes" id="UP000580910"/>
    </source>
</evidence>
<reference evidence="2 3" key="1">
    <citation type="submission" date="2020-07" db="EMBL/GenBank/DDBJ databases">
        <title>Sequencing the genomes of 1000 actinobacteria strains.</title>
        <authorList>
            <person name="Klenk H.-P."/>
        </authorList>
    </citation>
    <scope>NUCLEOTIDE SEQUENCE [LARGE SCALE GENOMIC DNA]</scope>
    <source>
        <strain evidence="2 3">DSM 21349</strain>
    </source>
</reference>
<evidence type="ECO:0000256" key="1">
    <source>
        <dbReference type="SAM" id="Phobius"/>
    </source>
</evidence>
<accession>A0A7W3PAK7</accession>
<feature type="transmembrane region" description="Helical" evidence="1">
    <location>
        <begin position="20"/>
        <end position="37"/>
    </location>
</feature>
<keyword evidence="3" id="KW-1185">Reference proteome</keyword>
<dbReference type="EMBL" id="JACGXA010000001">
    <property type="protein sequence ID" value="MBA8804840.1"/>
    <property type="molecule type" value="Genomic_DNA"/>
</dbReference>
<dbReference type="RefSeq" id="WP_220481377.1">
    <property type="nucleotide sequence ID" value="NZ_JACGXA010000001.1"/>
</dbReference>
<keyword evidence="1" id="KW-1133">Transmembrane helix</keyword>
<keyword evidence="1" id="KW-0812">Transmembrane</keyword>
<comment type="caution">
    <text evidence="2">The sequence shown here is derived from an EMBL/GenBank/DDBJ whole genome shotgun (WGS) entry which is preliminary data.</text>
</comment>
<dbReference type="Pfam" id="PF09489">
    <property type="entry name" value="CbtB"/>
    <property type="match status" value="1"/>
</dbReference>
<dbReference type="AlphaFoldDB" id="A0A7W3PAK7"/>
<organism evidence="2 3">
    <name type="scientific">Nocardioides ginsengisegetis</name>
    <dbReference type="NCBI Taxonomy" id="661491"/>
    <lineage>
        <taxon>Bacteria</taxon>
        <taxon>Bacillati</taxon>
        <taxon>Actinomycetota</taxon>
        <taxon>Actinomycetes</taxon>
        <taxon>Propionibacteriales</taxon>
        <taxon>Nocardioidaceae</taxon>
        <taxon>Nocardioides</taxon>
    </lineage>
</organism>
<proteinExistence type="predicted"/>
<sequence>MNAGNQQASIGSEAVTVVPTWVWALAAIAVLLVVLLTQENGTLLSASAANFLHEVTHDGRHAFGVPCH</sequence>
<protein>
    <submittedName>
        <fullName evidence="2">Cobalt transporter subunit CbtB</fullName>
    </submittedName>
</protein>
<keyword evidence="1" id="KW-0472">Membrane</keyword>
<dbReference type="Proteomes" id="UP000580910">
    <property type="component" value="Unassembled WGS sequence"/>
</dbReference>
<gene>
    <name evidence="2" type="ORF">FB382_003131</name>
</gene>
<dbReference type="InterPro" id="IPR012667">
    <property type="entry name" value="CbtB_put"/>
</dbReference>
<name>A0A7W3PAK7_9ACTN</name>
<evidence type="ECO:0000313" key="2">
    <source>
        <dbReference type="EMBL" id="MBA8804840.1"/>
    </source>
</evidence>